<evidence type="ECO:0000256" key="10">
    <source>
        <dbReference type="ARBA" id="ARBA00023136"/>
    </source>
</evidence>
<dbReference type="Pfam" id="PF00137">
    <property type="entry name" value="ATP-synt_C"/>
    <property type="match status" value="1"/>
</dbReference>
<keyword evidence="10 13" id="KW-0472">Membrane</keyword>
<reference evidence="15" key="1">
    <citation type="submission" date="2018-06" db="EMBL/GenBank/DDBJ databases">
        <authorList>
            <person name="Zhirakovskaya E."/>
        </authorList>
    </citation>
    <scope>NUCLEOTIDE SEQUENCE</scope>
</reference>
<evidence type="ECO:0000256" key="11">
    <source>
        <dbReference type="ARBA" id="ARBA00023310"/>
    </source>
</evidence>
<dbReference type="AlphaFoldDB" id="A0A3B1C8J6"/>
<sequence length="118" mass="12124">MNKKMKVAGLIIFMAVIMLAPMALASEGGGAAAQDEGRYGMFYSFIALGCVVGLGLAAGGGGIGMGNAVSGAVNAMARNPGFYGRIFTNMLIGLALIESLVIYTLVIVLVLLYANPFL</sequence>
<dbReference type="PRINTS" id="PR00124">
    <property type="entry name" value="ATPASEC"/>
</dbReference>
<evidence type="ECO:0000256" key="7">
    <source>
        <dbReference type="ARBA" id="ARBA00022989"/>
    </source>
</evidence>
<protein>
    <submittedName>
        <fullName evidence="15">ATP synthase C chain</fullName>
        <ecNumber evidence="15">3.6.3.14</ecNumber>
    </submittedName>
</protein>
<dbReference type="NCBIfam" id="TIGR01260">
    <property type="entry name" value="ATP_synt_c"/>
    <property type="match status" value="1"/>
</dbReference>
<dbReference type="CDD" id="cd18121">
    <property type="entry name" value="ATP-synt_Fo_c"/>
    <property type="match status" value="1"/>
</dbReference>
<proteinExistence type="inferred from homology"/>
<evidence type="ECO:0000256" key="1">
    <source>
        <dbReference type="ARBA" id="ARBA00004141"/>
    </source>
</evidence>
<name>A0A3B1C8J6_9ZZZZ</name>
<dbReference type="InterPro" id="IPR035921">
    <property type="entry name" value="F/V-ATP_Csub_sf"/>
</dbReference>
<dbReference type="InterPro" id="IPR000454">
    <property type="entry name" value="ATP_synth_F0_csu"/>
</dbReference>
<comment type="similarity">
    <text evidence="2">Belongs to the ATPase C chain family.</text>
</comment>
<keyword evidence="6" id="KW-0375">Hydrogen ion transport</keyword>
<dbReference type="InterPro" id="IPR002379">
    <property type="entry name" value="ATPase_proteolipid_c-like_dom"/>
</dbReference>
<evidence type="ECO:0000256" key="4">
    <source>
        <dbReference type="ARBA" id="ARBA00022547"/>
    </source>
</evidence>
<keyword evidence="3" id="KW-0813">Transport</keyword>
<evidence type="ECO:0000256" key="3">
    <source>
        <dbReference type="ARBA" id="ARBA00022448"/>
    </source>
</evidence>
<evidence type="ECO:0000313" key="15">
    <source>
        <dbReference type="EMBL" id="VAX20993.1"/>
    </source>
</evidence>
<feature type="transmembrane region" description="Helical" evidence="13">
    <location>
        <begin position="41"/>
        <end position="65"/>
    </location>
</feature>
<evidence type="ECO:0000259" key="14">
    <source>
        <dbReference type="Pfam" id="PF00137"/>
    </source>
</evidence>
<dbReference type="EC" id="3.6.3.14" evidence="15"/>
<keyword evidence="5 13" id="KW-0812">Transmembrane</keyword>
<evidence type="ECO:0000256" key="2">
    <source>
        <dbReference type="ARBA" id="ARBA00006704"/>
    </source>
</evidence>
<feature type="domain" description="V-ATPase proteolipid subunit C-like" evidence="14">
    <location>
        <begin position="48"/>
        <end position="111"/>
    </location>
</feature>
<keyword evidence="7 13" id="KW-1133">Transmembrane helix</keyword>
<dbReference type="SUPFAM" id="SSF81333">
    <property type="entry name" value="F1F0 ATP synthase subunit C"/>
    <property type="match status" value="1"/>
</dbReference>
<keyword evidence="9" id="KW-0446">Lipid-binding</keyword>
<dbReference type="InterPro" id="IPR020537">
    <property type="entry name" value="ATP_synth_F0_csu_DDCD_BS"/>
</dbReference>
<dbReference type="HAMAP" id="MF_01396">
    <property type="entry name" value="ATP_synth_c_bact"/>
    <property type="match status" value="1"/>
</dbReference>
<dbReference type="Gene3D" id="1.20.20.10">
    <property type="entry name" value="F1F0 ATP synthase subunit C"/>
    <property type="match status" value="1"/>
</dbReference>
<accession>A0A3B1C8J6</accession>
<keyword evidence="8" id="KW-0406">Ion transport</keyword>
<keyword evidence="4" id="KW-0138">CF(0)</keyword>
<dbReference type="GO" id="GO:0016787">
    <property type="term" value="F:hydrolase activity"/>
    <property type="evidence" value="ECO:0007669"/>
    <property type="project" value="UniProtKB-KW"/>
</dbReference>
<dbReference type="EMBL" id="UOGE01000063">
    <property type="protein sequence ID" value="VAX20993.1"/>
    <property type="molecule type" value="Genomic_DNA"/>
</dbReference>
<evidence type="ECO:0000256" key="9">
    <source>
        <dbReference type="ARBA" id="ARBA00023121"/>
    </source>
</evidence>
<evidence type="ECO:0000256" key="6">
    <source>
        <dbReference type="ARBA" id="ARBA00022781"/>
    </source>
</evidence>
<dbReference type="GO" id="GO:0033177">
    <property type="term" value="C:proton-transporting two-sector ATPase complex, proton-transporting domain"/>
    <property type="evidence" value="ECO:0007669"/>
    <property type="project" value="InterPro"/>
</dbReference>
<keyword evidence="15" id="KW-0378">Hydrolase</keyword>
<dbReference type="GO" id="GO:0015986">
    <property type="term" value="P:proton motive force-driven ATP synthesis"/>
    <property type="evidence" value="ECO:0007669"/>
    <property type="project" value="InterPro"/>
</dbReference>
<comment type="subcellular location">
    <subcellularLocation>
        <location evidence="1">Membrane</location>
        <topology evidence="1">Multi-pass membrane protein</topology>
    </subcellularLocation>
</comment>
<evidence type="ECO:0000256" key="13">
    <source>
        <dbReference type="SAM" id="Phobius"/>
    </source>
</evidence>
<dbReference type="GO" id="GO:0045259">
    <property type="term" value="C:proton-transporting ATP synthase complex"/>
    <property type="evidence" value="ECO:0007669"/>
    <property type="project" value="UniProtKB-KW"/>
</dbReference>
<comment type="function">
    <text evidence="12">F(1)F(0) ATP synthase produces ATP from ADP in the presence of a proton or sodium gradient. F-type ATPases consist of two structural domains, F(1) containing the extramembraneous catalytic core and F(0) containing the membrane proton channel, linked together by a central stalk and a peripheral stalk. During catalysis, ATP synthesis in the catalytic domain of F(1) is coupled via a rotary mechanism of the central stalk subunits to proton translocation.</text>
</comment>
<dbReference type="InterPro" id="IPR005953">
    <property type="entry name" value="ATP_synth_csu_bac/chlpt"/>
</dbReference>
<evidence type="ECO:0000256" key="8">
    <source>
        <dbReference type="ARBA" id="ARBA00023065"/>
    </source>
</evidence>
<organism evidence="15">
    <name type="scientific">hydrothermal vent metagenome</name>
    <dbReference type="NCBI Taxonomy" id="652676"/>
    <lineage>
        <taxon>unclassified sequences</taxon>
        <taxon>metagenomes</taxon>
        <taxon>ecological metagenomes</taxon>
    </lineage>
</organism>
<evidence type="ECO:0000256" key="5">
    <source>
        <dbReference type="ARBA" id="ARBA00022692"/>
    </source>
</evidence>
<dbReference type="InterPro" id="IPR038662">
    <property type="entry name" value="ATP_synth_F0_csu_sf"/>
</dbReference>
<feature type="transmembrane region" description="Helical" evidence="13">
    <location>
        <begin position="86"/>
        <end position="114"/>
    </location>
</feature>
<dbReference type="GO" id="GO:0008289">
    <property type="term" value="F:lipid binding"/>
    <property type="evidence" value="ECO:0007669"/>
    <property type="project" value="UniProtKB-KW"/>
</dbReference>
<gene>
    <name evidence="15" type="ORF">MNBD_NITROSPINAE02-467</name>
</gene>
<keyword evidence="11" id="KW-0066">ATP synthesis</keyword>
<dbReference type="PROSITE" id="PS00605">
    <property type="entry name" value="ATPASE_C"/>
    <property type="match status" value="1"/>
</dbReference>
<evidence type="ECO:0000256" key="12">
    <source>
        <dbReference type="ARBA" id="ARBA00025198"/>
    </source>
</evidence>
<dbReference type="GO" id="GO:0015078">
    <property type="term" value="F:proton transmembrane transporter activity"/>
    <property type="evidence" value="ECO:0007669"/>
    <property type="project" value="InterPro"/>
</dbReference>